<reference evidence="1 2" key="1">
    <citation type="submission" date="2024-09" db="EMBL/GenBank/DDBJ databases">
        <authorList>
            <person name="Sun Q."/>
            <person name="Mori K."/>
        </authorList>
    </citation>
    <scope>NUCLEOTIDE SEQUENCE [LARGE SCALE GENOMIC DNA]</scope>
    <source>
        <strain evidence="1 2">JCM 11201</strain>
    </source>
</reference>
<keyword evidence="2" id="KW-1185">Reference proteome</keyword>
<comment type="caution">
    <text evidence="1">The sequence shown here is derived from an EMBL/GenBank/DDBJ whole genome shotgun (WGS) entry which is preliminary data.</text>
</comment>
<proteinExistence type="predicted"/>
<gene>
    <name evidence="1" type="ORF">ACFFMS_26270</name>
</gene>
<dbReference type="Proteomes" id="UP001589609">
    <property type="component" value="Unassembled WGS sequence"/>
</dbReference>
<name>A0ABV5WM61_9BACI</name>
<protein>
    <recommendedName>
        <fullName evidence="3">Transposase</fullName>
    </recommendedName>
</protein>
<dbReference type="EMBL" id="JBHMAF010000196">
    <property type="protein sequence ID" value="MFB9761742.1"/>
    <property type="molecule type" value="Genomic_DNA"/>
</dbReference>
<accession>A0ABV5WM61</accession>
<evidence type="ECO:0000313" key="1">
    <source>
        <dbReference type="EMBL" id="MFB9761742.1"/>
    </source>
</evidence>
<evidence type="ECO:0008006" key="3">
    <source>
        <dbReference type="Google" id="ProtNLM"/>
    </source>
</evidence>
<sequence>MIWINNEVLYAIIYVVTMGLRCLEVGRLEKLAKVPSYHPLYDILQCNLRIIMLQPSYVEV</sequence>
<organism evidence="1 2">
    <name type="scientific">Ectobacillus funiculus</name>
    <dbReference type="NCBI Taxonomy" id="137993"/>
    <lineage>
        <taxon>Bacteria</taxon>
        <taxon>Bacillati</taxon>
        <taxon>Bacillota</taxon>
        <taxon>Bacilli</taxon>
        <taxon>Bacillales</taxon>
        <taxon>Bacillaceae</taxon>
        <taxon>Ectobacillus</taxon>
    </lineage>
</organism>
<dbReference type="RefSeq" id="WP_379952343.1">
    <property type="nucleotide sequence ID" value="NZ_JBHMAF010000196.1"/>
</dbReference>
<evidence type="ECO:0000313" key="2">
    <source>
        <dbReference type="Proteomes" id="UP001589609"/>
    </source>
</evidence>